<evidence type="ECO:0000313" key="4">
    <source>
        <dbReference type="EMBL" id="KFV05454.1"/>
    </source>
</evidence>
<feature type="non-terminal residue" evidence="4">
    <location>
        <position position="228"/>
    </location>
</feature>
<dbReference type="Proteomes" id="UP000053149">
    <property type="component" value="Unassembled WGS sequence"/>
</dbReference>
<dbReference type="Pfam" id="PF00078">
    <property type="entry name" value="RVT_1"/>
    <property type="match status" value="1"/>
</dbReference>
<comment type="similarity">
    <text evidence="1">Belongs to the beta type-B retroviral polymerase family. HERV class-II K(HML-2) pol subfamily.</text>
</comment>
<protein>
    <recommendedName>
        <fullName evidence="2">ribonuclease H</fullName>
        <ecNumber evidence="2">3.1.26.4</ecNumber>
    </recommendedName>
</protein>
<feature type="non-terminal residue" evidence="4">
    <location>
        <position position="1"/>
    </location>
</feature>
<reference evidence="4 5" key="1">
    <citation type="submission" date="2014-04" db="EMBL/GenBank/DDBJ databases">
        <title>Genome evolution of avian class.</title>
        <authorList>
            <person name="Zhang G."/>
            <person name="Li C."/>
        </authorList>
    </citation>
    <scope>NUCLEOTIDE SEQUENCE [LARGE SCALE GENOMIC DNA]</scope>
    <source>
        <strain evidence="4">BGI_N339</strain>
    </source>
</reference>
<name>A0A093BX73_9AVES</name>
<dbReference type="Gene3D" id="3.10.10.10">
    <property type="entry name" value="HIV Type 1 Reverse Transcriptase, subunit A, domain 1"/>
    <property type="match status" value="1"/>
</dbReference>
<dbReference type="GO" id="GO:0004523">
    <property type="term" value="F:RNA-DNA hybrid ribonuclease activity"/>
    <property type="evidence" value="ECO:0007669"/>
    <property type="project" value="UniProtKB-EC"/>
</dbReference>
<evidence type="ECO:0000256" key="1">
    <source>
        <dbReference type="ARBA" id="ARBA00010879"/>
    </source>
</evidence>
<gene>
    <name evidence="4" type="ORF">N339_04175</name>
</gene>
<dbReference type="AlphaFoldDB" id="A0A093BX73"/>
<dbReference type="EC" id="3.1.26.4" evidence="2"/>
<keyword evidence="5" id="KW-1185">Reference proteome</keyword>
<dbReference type="Gene3D" id="3.30.70.270">
    <property type="match status" value="2"/>
</dbReference>
<dbReference type="InterPro" id="IPR043502">
    <property type="entry name" value="DNA/RNA_pol_sf"/>
</dbReference>
<dbReference type="InterPro" id="IPR043128">
    <property type="entry name" value="Rev_trsase/Diguanyl_cyclase"/>
</dbReference>
<dbReference type="SUPFAM" id="SSF56672">
    <property type="entry name" value="DNA/RNA polymerases"/>
    <property type="match status" value="1"/>
</dbReference>
<dbReference type="PANTHER" id="PTHR33064">
    <property type="entry name" value="POL PROTEIN"/>
    <property type="match status" value="1"/>
</dbReference>
<accession>A0A093BX73</accession>
<dbReference type="InterPro" id="IPR000477">
    <property type="entry name" value="RT_dom"/>
</dbReference>
<dbReference type="PROSITE" id="PS50878">
    <property type="entry name" value="RT_POL"/>
    <property type="match status" value="1"/>
</dbReference>
<dbReference type="InterPro" id="IPR051320">
    <property type="entry name" value="Viral_Replic_Matur_Polypro"/>
</dbReference>
<sequence>WYSVVDLNDAFWACPLEKDSREIFTFEWEDPDTGRKQQLRWTVLPQGFTESPNLFGQALMNLLLAFERPNSVKLVQYVGDLLIAGESKEEVRKTTISLSNFLGTQGLKVSKNKLQFTEQEVKYLGHWLSRGTKKLDPKRVSGILSLPPPRNNKEIWQLLGLLGYCRQWILEHTQKVKFLYEKLTLNILKWSYEDENKFSRIKEALIEAPVLSLTDLNKPFLLFVNVED</sequence>
<evidence type="ECO:0000256" key="2">
    <source>
        <dbReference type="ARBA" id="ARBA00012180"/>
    </source>
</evidence>
<evidence type="ECO:0000259" key="3">
    <source>
        <dbReference type="PROSITE" id="PS50878"/>
    </source>
</evidence>
<evidence type="ECO:0000313" key="5">
    <source>
        <dbReference type="Proteomes" id="UP000053149"/>
    </source>
</evidence>
<proteinExistence type="inferred from homology"/>
<organism evidence="4 5">
    <name type="scientific">Pterocles gutturalis</name>
    <name type="common">yellow-throated sandgrouse</name>
    <dbReference type="NCBI Taxonomy" id="240206"/>
    <lineage>
        <taxon>Eukaryota</taxon>
        <taxon>Metazoa</taxon>
        <taxon>Chordata</taxon>
        <taxon>Craniata</taxon>
        <taxon>Vertebrata</taxon>
        <taxon>Euteleostomi</taxon>
        <taxon>Archelosauria</taxon>
        <taxon>Archosauria</taxon>
        <taxon>Dinosauria</taxon>
        <taxon>Saurischia</taxon>
        <taxon>Theropoda</taxon>
        <taxon>Coelurosauria</taxon>
        <taxon>Aves</taxon>
        <taxon>Neognathae</taxon>
        <taxon>Neoaves</taxon>
        <taxon>Columbimorphae</taxon>
        <taxon>Pterocliformes</taxon>
        <taxon>Pteroclidae</taxon>
        <taxon>Pterocles</taxon>
    </lineage>
</organism>
<dbReference type="PANTHER" id="PTHR33064:SF37">
    <property type="entry name" value="RIBONUCLEASE H"/>
    <property type="match status" value="1"/>
</dbReference>
<dbReference type="EMBL" id="KL230602">
    <property type="protein sequence ID" value="KFV05454.1"/>
    <property type="molecule type" value="Genomic_DNA"/>
</dbReference>
<feature type="domain" description="Reverse transcriptase" evidence="3">
    <location>
        <begin position="1"/>
        <end position="128"/>
    </location>
</feature>